<protein>
    <submittedName>
        <fullName evidence="2">Uncharacterized protein</fullName>
    </submittedName>
</protein>
<evidence type="ECO:0000313" key="3">
    <source>
        <dbReference type="Proteomes" id="UP000001918"/>
    </source>
</evidence>
<reference evidence="2 3" key="1">
    <citation type="journal article" date="2011" name="Stand. Genomic Sci.">
        <title>Complete genome sequence of Thermomonospora curvata type strain (B9).</title>
        <authorList>
            <person name="Chertkov O."/>
            <person name="Sikorski J."/>
            <person name="Nolan M."/>
            <person name="Lapidus A."/>
            <person name="Lucas S."/>
            <person name="Del Rio T.G."/>
            <person name="Tice H."/>
            <person name="Cheng J.F."/>
            <person name="Goodwin L."/>
            <person name="Pitluck S."/>
            <person name="Liolios K."/>
            <person name="Ivanova N."/>
            <person name="Mavromatis K."/>
            <person name="Mikhailova N."/>
            <person name="Ovchinnikova G."/>
            <person name="Pati A."/>
            <person name="Chen A."/>
            <person name="Palaniappan K."/>
            <person name="Djao O.D."/>
            <person name="Land M."/>
            <person name="Hauser L."/>
            <person name="Chang Y.J."/>
            <person name="Jeffries C.D."/>
            <person name="Brettin T."/>
            <person name="Han C."/>
            <person name="Detter J.C."/>
            <person name="Rohde M."/>
            <person name="Goker M."/>
            <person name="Woyke T."/>
            <person name="Bristow J."/>
            <person name="Eisen J.A."/>
            <person name="Markowitz V."/>
            <person name="Hugenholtz P."/>
            <person name="Klenk H.P."/>
            <person name="Kyrpides N.C."/>
        </authorList>
    </citation>
    <scope>NUCLEOTIDE SEQUENCE [LARGE SCALE GENOMIC DNA]</scope>
    <source>
        <strain evidence="3">ATCC 19995 / DSM 43183 / JCM 3096 / KCTC 9072 / NBRC 15933 / NCIMB 10081 / Henssen B9</strain>
    </source>
</reference>
<dbReference type="InterPro" id="IPR023393">
    <property type="entry name" value="START-like_dom_sf"/>
</dbReference>
<dbReference type="eggNOG" id="COG5637">
    <property type="taxonomic scope" value="Bacteria"/>
</dbReference>
<feature type="region of interest" description="Disordered" evidence="1">
    <location>
        <begin position="74"/>
        <end position="97"/>
    </location>
</feature>
<dbReference type="STRING" id="471852.Tcur_1280"/>
<evidence type="ECO:0000313" key="2">
    <source>
        <dbReference type="EMBL" id="ACY96863.1"/>
    </source>
</evidence>
<dbReference type="Proteomes" id="UP000001918">
    <property type="component" value="Chromosome"/>
</dbReference>
<proteinExistence type="predicted"/>
<sequence>MKPTVAFAALAAGLAVGVARRMKARATGRAPCGDDAGRWLTVTVNRPPELLSKHLPEPLARLRNSIELRIQTAPGGRGAEVAARPRNGLSAAGGPQEARQAVRTALREAKALAETGEVLLPDEPAAARPVRPETVTAHAAGEGRW</sequence>
<dbReference type="HOGENOM" id="CLU_142198_0_0_11"/>
<dbReference type="RefSeq" id="WP_012851647.1">
    <property type="nucleotide sequence ID" value="NC_013510.1"/>
</dbReference>
<keyword evidence="3" id="KW-1185">Reference proteome</keyword>
<dbReference type="OrthoDB" id="3695445at2"/>
<dbReference type="Gene3D" id="3.30.530.20">
    <property type="match status" value="1"/>
</dbReference>
<evidence type="ECO:0000256" key="1">
    <source>
        <dbReference type="SAM" id="MobiDB-lite"/>
    </source>
</evidence>
<gene>
    <name evidence="2" type="ordered locus">Tcur_1280</name>
</gene>
<feature type="region of interest" description="Disordered" evidence="1">
    <location>
        <begin position="123"/>
        <end position="145"/>
    </location>
</feature>
<dbReference type="EMBL" id="CP001738">
    <property type="protein sequence ID" value="ACY96863.1"/>
    <property type="molecule type" value="Genomic_DNA"/>
</dbReference>
<organism evidence="2 3">
    <name type="scientific">Thermomonospora curvata (strain ATCC 19995 / DSM 43183 / JCM 3096 / KCTC 9072 / NBRC 15933 / NCIMB 10081 / Henssen B9)</name>
    <dbReference type="NCBI Taxonomy" id="471852"/>
    <lineage>
        <taxon>Bacteria</taxon>
        <taxon>Bacillati</taxon>
        <taxon>Actinomycetota</taxon>
        <taxon>Actinomycetes</taxon>
        <taxon>Streptosporangiales</taxon>
        <taxon>Thermomonosporaceae</taxon>
        <taxon>Thermomonospora</taxon>
    </lineage>
</organism>
<dbReference type="KEGG" id="tcu:Tcur_1280"/>
<accession>D1A9G7</accession>
<dbReference type="AlphaFoldDB" id="D1A9G7"/>
<name>D1A9G7_THECD</name>